<name>A0A4U1C1G2_9SPHI</name>
<dbReference type="PANTHER" id="PTHR10963:SF55">
    <property type="entry name" value="GLYCOSIDE HYDROLASE FAMILY 16 PROTEIN"/>
    <property type="match status" value="1"/>
</dbReference>
<dbReference type="OrthoDB" id="9809583at2"/>
<dbReference type="AlphaFoldDB" id="A0A4U1C1G2"/>
<evidence type="ECO:0000256" key="1">
    <source>
        <dbReference type="ARBA" id="ARBA00006865"/>
    </source>
</evidence>
<keyword evidence="2" id="KW-0732">Signal</keyword>
<organism evidence="4 5">
    <name type="scientific">Pedobacter cryophilus</name>
    <dbReference type="NCBI Taxonomy" id="2571271"/>
    <lineage>
        <taxon>Bacteria</taxon>
        <taxon>Pseudomonadati</taxon>
        <taxon>Bacteroidota</taxon>
        <taxon>Sphingobacteriia</taxon>
        <taxon>Sphingobacteriales</taxon>
        <taxon>Sphingobacteriaceae</taxon>
        <taxon>Pedobacter</taxon>
    </lineage>
</organism>
<reference evidence="4 5" key="1">
    <citation type="submission" date="2019-04" db="EMBL/GenBank/DDBJ databases">
        <title>Pedobacter sp. AR-3-17 sp. nov., isolated from Arctic soil.</title>
        <authorList>
            <person name="Dahal R.H."/>
            <person name="Kim D.-U."/>
        </authorList>
    </citation>
    <scope>NUCLEOTIDE SEQUENCE [LARGE SCALE GENOMIC DNA]</scope>
    <source>
        <strain evidence="4 5">AR-3-17</strain>
    </source>
</reference>
<dbReference type="Gene3D" id="2.60.120.200">
    <property type="match status" value="1"/>
</dbReference>
<keyword evidence="4" id="KW-0378">Hydrolase</keyword>
<dbReference type="InterPro" id="IPR000757">
    <property type="entry name" value="Beta-glucanase-like"/>
</dbReference>
<dbReference type="EMBL" id="SWBP01000004">
    <property type="protein sequence ID" value="TKB96897.1"/>
    <property type="molecule type" value="Genomic_DNA"/>
</dbReference>
<dbReference type="Pfam" id="PF00722">
    <property type="entry name" value="Glyco_hydro_16"/>
    <property type="match status" value="1"/>
</dbReference>
<feature type="chain" id="PRO_5020948112" evidence="2">
    <location>
        <begin position="22"/>
        <end position="252"/>
    </location>
</feature>
<evidence type="ECO:0000313" key="5">
    <source>
        <dbReference type="Proteomes" id="UP000308181"/>
    </source>
</evidence>
<dbReference type="InterPro" id="IPR050546">
    <property type="entry name" value="Glycosyl_Hydrlase_16"/>
</dbReference>
<evidence type="ECO:0000259" key="3">
    <source>
        <dbReference type="PROSITE" id="PS51762"/>
    </source>
</evidence>
<dbReference type="GO" id="GO:0005975">
    <property type="term" value="P:carbohydrate metabolic process"/>
    <property type="evidence" value="ECO:0007669"/>
    <property type="project" value="InterPro"/>
</dbReference>
<dbReference type="GO" id="GO:0004553">
    <property type="term" value="F:hydrolase activity, hydrolyzing O-glycosyl compounds"/>
    <property type="evidence" value="ECO:0007669"/>
    <property type="project" value="InterPro"/>
</dbReference>
<protein>
    <submittedName>
        <fullName evidence="4">Glycoside hydrolase family 16 protein</fullName>
    </submittedName>
</protein>
<dbReference type="SUPFAM" id="SSF49899">
    <property type="entry name" value="Concanavalin A-like lectins/glucanases"/>
    <property type="match status" value="1"/>
</dbReference>
<gene>
    <name evidence="4" type="ORF">FA046_12535</name>
</gene>
<proteinExistence type="inferred from homology"/>
<dbReference type="RefSeq" id="WP_136826861.1">
    <property type="nucleotide sequence ID" value="NZ_SWBP01000004.1"/>
</dbReference>
<dbReference type="PROSITE" id="PS51762">
    <property type="entry name" value="GH16_2"/>
    <property type="match status" value="1"/>
</dbReference>
<dbReference type="Proteomes" id="UP000308181">
    <property type="component" value="Unassembled WGS sequence"/>
</dbReference>
<sequence length="252" mass="29237">MRRSIYIVMALIILTANKGFAQPPSDKKWKLIFKDEFNGTNKKLEKKWIFQNGPTNKPSALKVYSRWRDNAVEGNGILKMMNKKESRAGAEWTSVNMWTKQPFKYGYYECRFKYGNTTGLNNAFWLITSKADLQPGDKGFELDINEGHYPDTISMTIHDWYKRGLKKPHVNYVVKGANLSDDFHTYALEWTEDEFIWYFDGKVIRRDKNIVAQVPARVYLSSAIITWGGGPITDAIDGTSMDVDYVRIYKRK</sequence>
<evidence type="ECO:0000313" key="4">
    <source>
        <dbReference type="EMBL" id="TKB96897.1"/>
    </source>
</evidence>
<accession>A0A4U1C1G2</accession>
<dbReference type="CDD" id="cd08023">
    <property type="entry name" value="GH16_laminarinase_like"/>
    <property type="match status" value="1"/>
</dbReference>
<dbReference type="InterPro" id="IPR013320">
    <property type="entry name" value="ConA-like_dom_sf"/>
</dbReference>
<evidence type="ECO:0000256" key="2">
    <source>
        <dbReference type="SAM" id="SignalP"/>
    </source>
</evidence>
<comment type="caution">
    <text evidence="4">The sequence shown here is derived from an EMBL/GenBank/DDBJ whole genome shotgun (WGS) entry which is preliminary data.</text>
</comment>
<comment type="similarity">
    <text evidence="1">Belongs to the glycosyl hydrolase 16 family.</text>
</comment>
<dbReference type="PANTHER" id="PTHR10963">
    <property type="entry name" value="GLYCOSYL HYDROLASE-RELATED"/>
    <property type="match status" value="1"/>
</dbReference>
<feature type="signal peptide" evidence="2">
    <location>
        <begin position="1"/>
        <end position="21"/>
    </location>
</feature>
<keyword evidence="5" id="KW-1185">Reference proteome</keyword>
<feature type="domain" description="GH16" evidence="3">
    <location>
        <begin position="18"/>
        <end position="252"/>
    </location>
</feature>